<protein>
    <submittedName>
        <fullName evidence="2">Uncharacterized protein</fullName>
    </submittedName>
</protein>
<evidence type="ECO:0000256" key="1">
    <source>
        <dbReference type="SAM" id="MobiDB-lite"/>
    </source>
</evidence>
<keyword evidence="3" id="KW-1185">Reference proteome</keyword>
<sequence length="96" mass="10505">MLPGRPPERPIMVNVCGEGSYYEESSSDNFGSNGPRRQRHRSRSRPDAGSARRASKVPHSELAGLTGLGSGMDRVREWREFVGDNSRSSDLASDIG</sequence>
<name>A0ABP0D3W6_9PEZI</name>
<dbReference type="Proteomes" id="UP001642501">
    <property type="component" value="Unassembled WGS sequence"/>
</dbReference>
<accession>A0ABP0D3W6</accession>
<feature type="region of interest" description="Disordered" evidence="1">
    <location>
        <begin position="22"/>
        <end position="69"/>
    </location>
</feature>
<proteinExistence type="predicted"/>
<reference evidence="2 3" key="1">
    <citation type="submission" date="2024-01" db="EMBL/GenBank/DDBJ databases">
        <authorList>
            <person name="Allen C."/>
            <person name="Tagirdzhanova G."/>
        </authorList>
    </citation>
    <scope>NUCLEOTIDE SEQUENCE [LARGE SCALE GENOMIC DNA]</scope>
    <source>
        <strain evidence="2 3">CBS 573.63</strain>
    </source>
</reference>
<evidence type="ECO:0000313" key="3">
    <source>
        <dbReference type="Proteomes" id="UP001642501"/>
    </source>
</evidence>
<organism evidence="2 3">
    <name type="scientific">Sporothrix epigloea</name>
    <dbReference type="NCBI Taxonomy" id="1892477"/>
    <lineage>
        <taxon>Eukaryota</taxon>
        <taxon>Fungi</taxon>
        <taxon>Dikarya</taxon>
        <taxon>Ascomycota</taxon>
        <taxon>Pezizomycotina</taxon>
        <taxon>Sordariomycetes</taxon>
        <taxon>Sordariomycetidae</taxon>
        <taxon>Ophiostomatales</taxon>
        <taxon>Ophiostomataceae</taxon>
        <taxon>Sporothrix</taxon>
    </lineage>
</organism>
<gene>
    <name evidence="2" type="ORF">SEPCBS57363_000294</name>
</gene>
<evidence type="ECO:0000313" key="2">
    <source>
        <dbReference type="EMBL" id="CAK7262910.1"/>
    </source>
</evidence>
<comment type="caution">
    <text evidence="2">The sequence shown here is derived from an EMBL/GenBank/DDBJ whole genome shotgun (WGS) entry which is preliminary data.</text>
</comment>
<dbReference type="EMBL" id="CAWUOM010000002">
    <property type="protein sequence ID" value="CAK7262910.1"/>
    <property type="molecule type" value="Genomic_DNA"/>
</dbReference>